<dbReference type="AlphaFoldDB" id="A0A139GXR9"/>
<name>A0A139GXR9_9PEZI</name>
<gene>
    <name evidence="2" type="ORF">AC578_5851</name>
</gene>
<protein>
    <submittedName>
        <fullName evidence="2">Uncharacterized protein</fullName>
    </submittedName>
</protein>
<comment type="caution">
    <text evidence="2">The sequence shown here is derived from an EMBL/GenBank/DDBJ whole genome shotgun (WGS) entry which is preliminary data.</text>
</comment>
<accession>A0A139GXR9</accession>
<dbReference type="EMBL" id="LFZN01000243">
    <property type="protein sequence ID" value="KXS94969.1"/>
    <property type="molecule type" value="Genomic_DNA"/>
</dbReference>
<feature type="compositionally biased region" description="Acidic residues" evidence="1">
    <location>
        <begin position="164"/>
        <end position="182"/>
    </location>
</feature>
<evidence type="ECO:0000313" key="3">
    <source>
        <dbReference type="Proteomes" id="UP000070133"/>
    </source>
</evidence>
<evidence type="ECO:0000313" key="2">
    <source>
        <dbReference type="EMBL" id="KXS94969.1"/>
    </source>
</evidence>
<feature type="region of interest" description="Disordered" evidence="1">
    <location>
        <begin position="158"/>
        <end position="201"/>
    </location>
</feature>
<reference evidence="2 3" key="1">
    <citation type="submission" date="2015-07" db="EMBL/GenBank/DDBJ databases">
        <title>Comparative genomics of the Sigatoka disease complex on banana suggests a link between parallel evolutionary changes in Pseudocercospora fijiensis and Pseudocercospora eumusae and increased virulence on the banana host.</title>
        <authorList>
            <person name="Chang T.-C."/>
            <person name="Salvucci A."/>
            <person name="Crous P.W."/>
            <person name="Stergiopoulos I."/>
        </authorList>
    </citation>
    <scope>NUCLEOTIDE SEQUENCE [LARGE SCALE GENOMIC DNA]</scope>
    <source>
        <strain evidence="2 3">CBS 114824</strain>
    </source>
</reference>
<dbReference type="Proteomes" id="UP000070133">
    <property type="component" value="Unassembled WGS sequence"/>
</dbReference>
<proteinExistence type="predicted"/>
<keyword evidence="3" id="KW-1185">Reference proteome</keyword>
<evidence type="ECO:0000256" key="1">
    <source>
        <dbReference type="SAM" id="MobiDB-lite"/>
    </source>
</evidence>
<sequence length="226" mass="25776">MLSKPPTPNPKTHPLAYQHHNLRSQYFASSSSSRPSIKTDLENLLSTTTTSSHENLALEIEHIHRTILAMRGLEIVFEKEREELVGALFLKVKGQQEEDEEEMLFIEDLFNLMQNRFVREEEVSSAKVDAVCDEWVREWEVGERFVEVWELGRRGRGGKREEVGMEDGDGDGDGKNEDEDKDVDGIGIGNRDTEDEDEDADKWRDMTAVECVLAGLIQLSPISLVW</sequence>
<organism evidence="2 3">
    <name type="scientific">Pseudocercospora eumusae</name>
    <dbReference type="NCBI Taxonomy" id="321146"/>
    <lineage>
        <taxon>Eukaryota</taxon>
        <taxon>Fungi</taxon>
        <taxon>Dikarya</taxon>
        <taxon>Ascomycota</taxon>
        <taxon>Pezizomycotina</taxon>
        <taxon>Dothideomycetes</taxon>
        <taxon>Dothideomycetidae</taxon>
        <taxon>Mycosphaerellales</taxon>
        <taxon>Mycosphaerellaceae</taxon>
        <taxon>Pseudocercospora</taxon>
    </lineage>
</organism>